<evidence type="ECO:0000313" key="2">
    <source>
        <dbReference type="EMBL" id="QHU23455.1"/>
    </source>
</evidence>
<proteinExistence type="predicted"/>
<name>A0A6C0KZN9_9ZZZZ</name>
<reference evidence="2" key="1">
    <citation type="journal article" date="2020" name="Nature">
        <title>Giant virus diversity and host interactions through global metagenomics.</title>
        <authorList>
            <person name="Schulz F."/>
            <person name="Roux S."/>
            <person name="Paez-Espino D."/>
            <person name="Jungbluth S."/>
            <person name="Walsh D.A."/>
            <person name="Denef V.J."/>
            <person name="McMahon K.D."/>
            <person name="Konstantinidis K.T."/>
            <person name="Eloe-Fadrosh E.A."/>
            <person name="Kyrpides N.C."/>
            <person name="Woyke T."/>
        </authorList>
    </citation>
    <scope>NUCLEOTIDE SEQUENCE</scope>
    <source>
        <strain evidence="2">GVMAG-S-ERX555907-94</strain>
    </source>
</reference>
<organism evidence="2">
    <name type="scientific">viral metagenome</name>
    <dbReference type="NCBI Taxonomy" id="1070528"/>
    <lineage>
        <taxon>unclassified sequences</taxon>
        <taxon>metagenomes</taxon>
        <taxon>organismal metagenomes</taxon>
    </lineage>
</organism>
<keyword evidence="1" id="KW-1133">Transmembrane helix</keyword>
<keyword evidence="1" id="KW-0812">Transmembrane</keyword>
<dbReference type="EMBL" id="MN741029">
    <property type="protein sequence ID" value="QHU23455.1"/>
    <property type="molecule type" value="Genomic_DNA"/>
</dbReference>
<sequence length="126" mass="14680">MIPHLNVLISIIILLVIFYHNKSVDCADPSTGKMIGVFILSAFHLIIIGFALQRYSTIQTAREKKNYLINLLLYIISITIFIVSLVYTIKYCQDSMFWFVLLWPIFMSCFLIMSMSMFLESYSLFI</sequence>
<dbReference type="AlphaFoldDB" id="A0A6C0KZN9"/>
<protein>
    <submittedName>
        <fullName evidence="2">Uncharacterized protein</fullName>
    </submittedName>
</protein>
<accession>A0A6C0KZN9</accession>
<feature type="transmembrane region" description="Helical" evidence="1">
    <location>
        <begin position="36"/>
        <end position="55"/>
    </location>
</feature>
<keyword evidence="1" id="KW-0472">Membrane</keyword>
<evidence type="ECO:0000256" key="1">
    <source>
        <dbReference type="SAM" id="Phobius"/>
    </source>
</evidence>
<feature type="transmembrane region" description="Helical" evidence="1">
    <location>
        <begin position="95"/>
        <end position="119"/>
    </location>
</feature>
<feature type="transmembrane region" description="Helical" evidence="1">
    <location>
        <begin position="67"/>
        <end position="89"/>
    </location>
</feature>